<reference evidence="2 3" key="1">
    <citation type="submission" date="2022-05" db="EMBL/GenBank/DDBJ databases">
        <title>S8-45 Sphingomonas ultraviolaceadurans.</title>
        <authorList>
            <person name="Liu Y."/>
        </authorList>
    </citation>
    <scope>NUCLEOTIDE SEQUENCE [LARGE SCALE GENOMIC DNA]</scope>
    <source>
        <strain evidence="2 3">S8-45</strain>
    </source>
</reference>
<sequence>MRLTHGAKFSQMERTISKSIRPHGPQSDARFTLHQRQPRADKLDAPQRRLCDADPTFMAALRGRVSSEERWSAFIDGASYYIALEKPCGRCGDFRKRTRDRSCYRCHLVRGANNFERMKAGLAPKVMRNKDSHLDLLDRQRREREGDCLIREFGSITVTRWPTGRLEVVFPDGYHERDLAKRKPEEVYRAMELLPELKDALIWAGWY</sequence>
<evidence type="ECO:0000313" key="2">
    <source>
        <dbReference type="EMBL" id="UUR08292.1"/>
    </source>
</evidence>
<dbReference type="Proteomes" id="UP000831921">
    <property type="component" value="Chromosome"/>
</dbReference>
<accession>A0ABY5MV14</accession>
<protein>
    <submittedName>
        <fullName evidence="2">Uncharacterized protein</fullName>
    </submittedName>
</protein>
<keyword evidence="3" id="KW-1185">Reference proteome</keyword>
<feature type="region of interest" description="Disordered" evidence="1">
    <location>
        <begin position="1"/>
        <end position="39"/>
    </location>
</feature>
<organism evidence="2 3">
    <name type="scientific">Sphingomonas glaciei</name>
    <dbReference type="NCBI Taxonomy" id="2938948"/>
    <lineage>
        <taxon>Bacteria</taxon>
        <taxon>Pseudomonadati</taxon>
        <taxon>Pseudomonadota</taxon>
        <taxon>Alphaproteobacteria</taxon>
        <taxon>Sphingomonadales</taxon>
        <taxon>Sphingomonadaceae</taxon>
        <taxon>Sphingomonas</taxon>
    </lineage>
</organism>
<name>A0ABY5MV14_9SPHN</name>
<dbReference type="EMBL" id="CP097253">
    <property type="protein sequence ID" value="UUR08292.1"/>
    <property type="molecule type" value="Genomic_DNA"/>
</dbReference>
<evidence type="ECO:0000313" key="3">
    <source>
        <dbReference type="Proteomes" id="UP000831921"/>
    </source>
</evidence>
<evidence type="ECO:0000256" key="1">
    <source>
        <dbReference type="SAM" id="MobiDB-lite"/>
    </source>
</evidence>
<dbReference type="RefSeq" id="WP_249504070.1">
    <property type="nucleotide sequence ID" value="NZ_CP097253.1"/>
</dbReference>
<proteinExistence type="predicted"/>
<gene>
    <name evidence="2" type="ORF">M1K48_01185</name>
</gene>